<feature type="region of interest" description="Phosphopantothenoylcysteine decarboxylase" evidence="3">
    <location>
        <begin position="1"/>
        <end position="196"/>
    </location>
</feature>
<dbReference type="PANTHER" id="PTHR14359:SF6">
    <property type="entry name" value="PHOSPHOPANTOTHENOYLCYSTEINE DECARBOXYLASE"/>
    <property type="match status" value="1"/>
</dbReference>
<dbReference type="Pfam" id="PF02441">
    <property type="entry name" value="Flavoprotein"/>
    <property type="match status" value="1"/>
</dbReference>
<dbReference type="GO" id="GO:0004633">
    <property type="term" value="F:phosphopantothenoylcysteine decarboxylase activity"/>
    <property type="evidence" value="ECO:0007669"/>
    <property type="project" value="UniProtKB-EC"/>
</dbReference>
<sequence>MPSGGPRAPWAGRRVVLGVTGGIAAYKVVQVARDLTWAGAEVDVVMTRSAHEFVRPLSFEGVTGRPVYTDPFSADGAALHIRLGREADAVCVAPATADFLARAADGRSDDLLTTTLLATRAPVLLCPAMNDRMWSHPAVRANAARCAELGYTLVGPDTGPLAVGEAEGPGRLVAPEEIVARVGRSLGSNGPLAGRRVTITAGPTREAVDPVRFLGNRSSGRMGFALAESAWLAGADVTLVTGPSALPDPIGVHTIRVESAREMLDAVRGPVGSAHLAIYAAAVSDFRPADAADRKMKRREMETDVSVDLVANPDIAAETRALRPAGAVAVGFALETHDLLRYARAKLAEKGFDLLVANDASDPEAGFEVATNRVTLLEPEGDPVALPLASKVEVADRIVARAAELLALREVT</sequence>
<reference evidence="7 8" key="1">
    <citation type="submission" date="2024-02" db="EMBL/GenBank/DDBJ databases">
        <title>A novel Gemmatimonadota bacterium.</title>
        <authorList>
            <person name="Du Z.-J."/>
            <person name="Ye Y.-Q."/>
        </authorList>
    </citation>
    <scope>NUCLEOTIDE SEQUENCE [LARGE SCALE GENOMIC DNA]</scope>
    <source>
        <strain evidence="7 8">DH-20</strain>
    </source>
</reference>
<feature type="binding site" evidence="3">
    <location>
        <position position="350"/>
    </location>
    <ligand>
        <name>CTP</name>
        <dbReference type="ChEBI" id="CHEBI:37563"/>
    </ligand>
</feature>
<evidence type="ECO:0000256" key="2">
    <source>
        <dbReference type="ARBA" id="ARBA00023239"/>
    </source>
</evidence>
<dbReference type="InterPro" id="IPR005252">
    <property type="entry name" value="CoaBC"/>
</dbReference>
<evidence type="ECO:0000256" key="1">
    <source>
        <dbReference type="ARBA" id="ARBA00022793"/>
    </source>
</evidence>
<name>A0ABU9E8M0_9BACT</name>
<organism evidence="7 8">
    <name type="scientific">Gaopeijia maritima</name>
    <dbReference type="NCBI Taxonomy" id="3119007"/>
    <lineage>
        <taxon>Bacteria</taxon>
        <taxon>Pseudomonadati</taxon>
        <taxon>Gemmatimonadota</taxon>
        <taxon>Longimicrobiia</taxon>
        <taxon>Gaopeijiales</taxon>
        <taxon>Gaopeijiaceae</taxon>
        <taxon>Gaopeijia</taxon>
    </lineage>
</organism>
<dbReference type="HAMAP" id="MF_02225">
    <property type="entry name" value="CoaBC"/>
    <property type="match status" value="1"/>
</dbReference>
<feature type="binding site" evidence="3">
    <location>
        <position position="285"/>
    </location>
    <ligand>
        <name>CTP</name>
        <dbReference type="ChEBI" id="CHEBI:37563"/>
    </ligand>
</feature>
<protein>
    <recommendedName>
        <fullName evidence="3">Coenzyme A biosynthesis bifunctional protein CoaBC</fullName>
    </recommendedName>
    <alternativeName>
        <fullName evidence="3">DNA/pantothenate metabolism flavoprotein</fullName>
    </alternativeName>
    <alternativeName>
        <fullName evidence="3">Phosphopantothenoylcysteine synthetase/decarboxylase</fullName>
        <shortName evidence="3">PPCS-PPCDC</shortName>
    </alternativeName>
    <domain>
        <recommendedName>
            <fullName evidence="3">Phosphopantothenoylcysteine decarboxylase</fullName>
            <shortName evidence="3">PPC decarboxylase</shortName>
            <shortName evidence="3">PPC-DC</shortName>
            <ecNumber evidence="3">4.1.1.36</ecNumber>
        </recommendedName>
        <alternativeName>
            <fullName evidence="3">CoaC</fullName>
        </alternativeName>
    </domain>
    <domain>
        <recommendedName>
            <fullName evidence="3">Phosphopantothenate--cysteine ligase</fullName>
            <ecNumber evidence="3">6.3.2.5</ecNumber>
        </recommendedName>
        <alternativeName>
            <fullName evidence="3">CoaB</fullName>
        </alternativeName>
        <alternativeName>
            <fullName evidence="3">Phosphopantothenoylcysteine synthetase</fullName>
            <shortName evidence="3">PPC synthetase</shortName>
            <shortName evidence="3">PPC-S</shortName>
        </alternativeName>
    </domain>
</protein>
<dbReference type="SUPFAM" id="SSF52507">
    <property type="entry name" value="Homo-oligomeric flavin-containing Cys decarboxylases, HFCD"/>
    <property type="match status" value="1"/>
</dbReference>
<dbReference type="PANTHER" id="PTHR14359">
    <property type="entry name" value="HOMO-OLIGOMERIC FLAVIN CONTAINING CYS DECARBOXYLASE FAMILY"/>
    <property type="match status" value="1"/>
</dbReference>
<comment type="pathway">
    <text evidence="3 4">Cofactor biosynthesis; coenzyme A biosynthesis; CoA from (R)-pantothenate: step 3/5.</text>
</comment>
<evidence type="ECO:0000259" key="6">
    <source>
        <dbReference type="Pfam" id="PF04127"/>
    </source>
</evidence>
<comment type="similarity">
    <text evidence="3 4">In the N-terminal section; belongs to the HFCD (homo-oligomeric flavin containing Cys decarboxylase) superfamily.</text>
</comment>
<feature type="domain" description="Flavoprotein" evidence="5">
    <location>
        <begin position="14"/>
        <end position="182"/>
    </location>
</feature>
<dbReference type="EC" id="6.3.2.5" evidence="3"/>
<dbReference type="InterPro" id="IPR003382">
    <property type="entry name" value="Flavoprotein"/>
</dbReference>
<dbReference type="GO" id="GO:0004632">
    <property type="term" value="F:phosphopantothenate--cysteine ligase activity"/>
    <property type="evidence" value="ECO:0007669"/>
    <property type="project" value="UniProtKB-EC"/>
</dbReference>
<proteinExistence type="inferred from homology"/>
<dbReference type="InterPro" id="IPR035929">
    <property type="entry name" value="CoaB-like_sf"/>
</dbReference>
<feature type="domain" description="DNA/pantothenate metabolism flavoprotein C-terminal" evidence="6">
    <location>
        <begin position="192"/>
        <end position="404"/>
    </location>
</feature>
<feature type="binding site" evidence="3">
    <location>
        <position position="332"/>
    </location>
    <ligand>
        <name>CTP</name>
        <dbReference type="ChEBI" id="CHEBI:37563"/>
    </ligand>
</feature>
<comment type="catalytic activity">
    <reaction evidence="3 4">
        <text>N-[(R)-4-phosphopantothenoyl]-L-cysteine + H(+) = (R)-4'-phosphopantetheine + CO2</text>
        <dbReference type="Rhea" id="RHEA:16793"/>
        <dbReference type="ChEBI" id="CHEBI:15378"/>
        <dbReference type="ChEBI" id="CHEBI:16526"/>
        <dbReference type="ChEBI" id="CHEBI:59458"/>
        <dbReference type="ChEBI" id="CHEBI:61723"/>
        <dbReference type="EC" id="4.1.1.36"/>
    </reaction>
</comment>
<comment type="cofactor">
    <cofactor evidence="3">
        <name>Mg(2+)</name>
        <dbReference type="ChEBI" id="CHEBI:18420"/>
    </cofactor>
</comment>
<dbReference type="InterPro" id="IPR007085">
    <property type="entry name" value="DNA/pantothenate-metab_flavo_C"/>
</dbReference>
<comment type="function">
    <text evidence="4">Catalyzes two steps in the biosynthesis of coenzyme A. In the first step cysteine is conjugated to 4'-phosphopantothenate to form 4-phosphopantothenoylcysteine, in the latter compound is decarboxylated to form 4'-phosphopantotheine.</text>
</comment>
<dbReference type="RefSeq" id="WP_405286767.1">
    <property type="nucleotide sequence ID" value="NZ_JBBHLI010000004.1"/>
</dbReference>
<dbReference type="EMBL" id="JBBHLI010000004">
    <property type="protein sequence ID" value="MEK9501075.1"/>
    <property type="molecule type" value="Genomic_DNA"/>
</dbReference>
<comment type="caution">
    <text evidence="7">The sequence shown here is derived from an EMBL/GenBank/DDBJ whole genome shotgun (WGS) entry which is preliminary data.</text>
</comment>
<comment type="catalytic activity">
    <reaction evidence="3 4">
        <text>(R)-4'-phosphopantothenate + L-cysteine + CTP = N-[(R)-4-phosphopantothenoyl]-L-cysteine + CMP + diphosphate + H(+)</text>
        <dbReference type="Rhea" id="RHEA:19397"/>
        <dbReference type="ChEBI" id="CHEBI:10986"/>
        <dbReference type="ChEBI" id="CHEBI:15378"/>
        <dbReference type="ChEBI" id="CHEBI:33019"/>
        <dbReference type="ChEBI" id="CHEBI:35235"/>
        <dbReference type="ChEBI" id="CHEBI:37563"/>
        <dbReference type="ChEBI" id="CHEBI:59458"/>
        <dbReference type="ChEBI" id="CHEBI:60377"/>
        <dbReference type="EC" id="6.3.2.5"/>
    </reaction>
</comment>
<dbReference type="Proteomes" id="UP001484239">
    <property type="component" value="Unassembled WGS sequence"/>
</dbReference>
<keyword evidence="3" id="KW-0460">Magnesium</keyword>
<accession>A0ABU9E8M0</accession>
<dbReference type="Pfam" id="PF04127">
    <property type="entry name" value="DFP"/>
    <property type="match status" value="1"/>
</dbReference>
<comment type="similarity">
    <text evidence="3 4">In the C-terminal section; belongs to the PPC synthetase family.</text>
</comment>
<feature type="binding site" evidence="3">
    <location>
        <position position="295"/>
    </location>
    <ligand>
        <name>CTP</name>
        <dbReference type="ChEBI" id="CHEBI:37563"/>
    </ligand>
</feature>
<comment type="caution">
    <text evidence="3">Lacks conserved residue(s) required for the propagation of feature annotation.</text>
</comment>
<keyword evidence="3 4" id="KW-0436">Ligase</keyword>
<dbReference type="Gene3D" id="3.40.50.10300">
    <property type="entry name" value="CoaB-like"/>
    <property type="match status" value="1"/>
</dbReference>
<keyword evidence="8" id="KW-1185">Reference proteome</keyword>
<feature type="binding site" evidence="3">
    <location>
        <position position="346"/>
    </location>
    <ligand>
        <name>CTP</name>
        <dbReference type="ChEBI" id="CHEBI:37563"/>
    </ligand>
</feature>
<keyword evidence="3 4" id="KW-0288">FMN</keyword>
<dbReference type="EC" id="4.1.1.36" evidence="3"/>
<dbReference type="SUPFAM" id="SSF102645">
    <property type="entry name" value="CoaB-like"/>
    <property type="match status" value="1"/>
</dbReference>
<dbReference type="InterPro" id="IPR036551">
    <property type="entry name" value="Flavin_trans-like"/>
</dbReference>
<gene>
    <name evidence="3 7" type="primary">coaBC</name>
    <name evidence="7" type="ORF">WI372_08810</name>
</gene>
<keyword evidence="3 4" id="KW-0285">Flavoprotein</keyword>
<comment type="function">
    <text evidence="3">Catalyzes two sequential steps in the biosynthesis of coenzyme A. In the first step cysteine is conjugated to 4'-phosphopantothenate to form 4-phosphopantothenoylcysteine. In the second step the latter compound is decarboxylated to form 4'-phosphopantotheine.</text>
</comment>
<keyword evidence="3" id="KW-0511">Multifunctional enzyme</keyword>
<feature type="region of interest" description="Phosphopantothenate--cysteine ligase" evidence="3">
    <location>
        <begin position="197"/>
        <end position="412"/>
    </location>
</feature>
<evidence type="ECO:0000259" key="5">
    <source>
        <dbReference type="Pfam" id="PF02441"/>
    </source>
</evidence>
<comment type="pathway">
    <text evidence="3 4">Cofactor biosynthesis; coenzyme A biosynthesis; CoA from (R)-pantothenate: step 2/5.</text>
</comment>
<keyword evidence="2 3" id="KW-0456">Lyase</keyword>
<comment type="cofactor">
    <cofactor evidence="3">
        <name>FMN</name>
        <dbReference type="ChEBI" id="CHEBI:58210"/>
    </cofactor>
    <text evidence="3">Binds 1 FMN per subunit.</text>
</comment>
<evidence type="ECO:0000256" key="4">
    <source>
        <dbReference type="RuleBase" id="RU364078"/>
    </source>
</evidence>
<keyword evidence="1 3" id="KW-0210">Decarboxylase</keyword>
<evidence type="ECO:0000256" key="3">
    <source>
        <dbReference type="HAMAP-Rule" id="MF_02225"/>
    </source>
</evidence>
<dbReference type="NCBIfam" id="TIGR00521">
    <property type="entry name" value="coaBC_dfp"/>
    <property type="match status" value="1"/>
</dbReference>
<evidence type="ECO:0000313" key="7">
    <source>
        <dbReference type="EMBL" id="MEK9501075.1"/>
    </source>
</evidence>
<evidence type="ECO:0000313" key="8">
    <source>
        <dbReference type="Proteomes" id="UP001484239"/>
    </source>
</evidence>
<dbReference type="Gene3D" id="3.40.50.1950">
    <property type="entry name" value="Flavin prenyltransferase-like"/>
    <property type="match status" value="1"/>
</dbReference>
<keyword evidence="3" id="KW-0479">Metal-binding</keyword>